<feature type="transmembrane region" description="Helical" evidence="1">
    <location>
        <begin position="450"/>
        <end position="472"/>
    </location>
</feature>
<proteinExistence type="predicted"/>
<dbReference type="Proteomes" id="UP000029055">
    <property type="component" value="Unassembled WGS sequence"/>
</dbReference>
<dbReference type="AlphaFoldDB" id="A0A087E7I5"/>
<feature type="transmembrane region" description="Helical" evidence="1">
    <location>
        <begin position="25"/>
        <end position="46"/>
    </location>
</feature>
<keyword evidence="1" id="KW-1133">Transmembrane helix</keyword>
<feature type="transmembrane region" description="Helical" evidence="1">
    <location>
        <begin position="215"/>
        <end position="246"/>
    </location>
</feature>
<keyword evidence="3" id="KW-1185">Reference proteome</keyword>
<keyword evidence="1" id="KW-0472">Membrane</keyword>
<dbReference type="eggNOG" id="ENOG502ZK13">
    <property type="taxonomic scope" value="Bacteria"/>
</dbReference>
<organism evidence="2 3">
    <name type="scientific">Bifidobacterium subtile</name>
    <dbReference type="NCBI Taxonomy" id="77635"/>
    <lineage>
        <taxon>Bacteria</taxon>
        <taxon>Bacillati</taxon>
        <taxon>Actinomycetota</taxon>
        <taxon>Actinomycetes</taxon>
        <taxon>Bifidobacteriales</taxon>
        <taxon>Bifidobacteriaceae</taxon>
        <taxon>Bifidobacterium</taxon>
    </lineage>
</organism>
<sequence>MLILVAALIVNYLAGTRCGIKGRRAIILADYGGILAFALLQARYFMQQLGGFPDEPAHLSYIAYMKLHGGWLPDFSAMRIYHDTQPGMLSLAENSANQFNYLGHPPLYYKIMSLVGALRVNGNNVSYDLTRLRIISLGIGVAGLLLLFYIAYTRLQQVPLMQLLFALIVISPANMVFGMSGLSNDTLALLTVSIFTLGIIRFAEARCDWVTYLLIAIGISATVLTKLTAGMIVVTAALLVLFYTVVIKRKPKMVRQTSFYLTLPIYLIPIAYFLTLYSRFHTIQPSYQRLAFSEYVTSGMYAPIADRTPMAPSAYAQYFFTQFLNNWSSIVGHVPVTRPGTTPFTFDAIAVTLIFLAPLGLFLFRRSRRQRYFVMGYIAILVVTAYQFKTAATGFYSHGYLGGTQARYYQCAIGLFALSIIWMLSQLLLAANSQEDTTMQFRPSGSGQAAALPQLSALGTAVVIGLSLLLLYDGFISTFLLSGR</sequence>
<reference evidence="2 3" key="1">
    <citation type="submission" date="2014-03" db="EMBL/GenBank/DDBJ databases">
        <title>Genomics of Bifidobacteria.</title>
        <authorList>
            <person name="Ventura M."/>
            <person name="Milani C."/>
            <person name="Lugli G.A."/>
        </authorList>
    </citation>
    <scope>NUCLEOTIDE SEQUENCE [LARGE SCALE GENOMIC DNA]</scope>
    <source>
        <strain evidence="2 3">LMG 11597</strain>
    </source>
</reference>
<keyword evidence="1" id="KW-0812">Transmembrane</keyword>
<feature type="transmembrane region" description="Helical" evidence="1">
    <location>
        <begin position="186"/>
        <end position="203"/>
    </location>
</feature>
<feature type="transmembrane region" description="Helical" evidence="1">
    <location>
        <begin position="408"/>
        <end position="429"/>
    </location>
</feature>
<comment type="caution">
    <text evidence="2">The sequence shown here is derived from an EMBL/GenBank/DDBJ whole genome shotgun (WGS) entry which is preliminary data.</text>
</comment>
<feature type="transmembrane region" description="Helical" evidence="1">
    <location>
        <begin position="258"/>
        <end position="277"/>
    </location>
</feature>
<evidence type="ECO:0008006" key="4">
    <source>
        <dbReference type="Google" id="ProtNLM"/>
    </source>
</evidence>
<feature type="transmembrane region" description="Helical" evidence="1">
    <location>
        <begin position="344"/>
        <end position="364"/>
    </location>
</feature>
<feature type="transmembrane region" description="Helical" evidence="1">
    <location>
        <begin position="158"/>
        <end position="179"/>
    </location>
</feature>
<accession>A0A087E7I5</accession>
<gene>
    <name evidence="2" type="ORF">BISU_0211</name>
</gene>
<feature type="transmembrane region" description="Helical" evidence="1">
    <location>
        <begin position="371"/>
        <end position="388"/>
    </location>
</feature>
<feature type="transmembrane region" description="Helical" evidence="1">
    <location>
        <begin position="134"/>
        <end position="152"/>
    </location>
</feature>
<protein>
    <recommendedName>
        <fullName evidence="4">Glycosyltransferase RgtA/B/C/D-like domain-containing protein</fullName>
    </recommendedName>
</protein>
<evidence type="ECO:0000313" key="2">
    <source>
        <dbReference type="EMBL" id="KFJ03736.1"/>
    </source>
</evidence>
<evidence type="ECO:0000256" key="1">
    <source>
        <dbReference type="SAM" id="Phobius"/>
    </source>
</evidence>
<dbReference type="EMBL" id="JGZR01000006">
    <property type="protein sequence ID" value="KFJ03736.1"/>
    <property type="molecule type" value="Genomic_DNA"/>
</dbReference>
<name>A0A087E7I5_9BIFI</name>
<evidence type="ECO:0000313" key="3">
    <source>
        <dbReference type="Proteomes" id="UP000029055"/>
    </source>
</evidence>